<keyword evidence="4" id="KW-1185">Reference proteome</keyword>
<dbReference type="Pfam" id="PF23343">
    <property type="entry name" value="REP_ORF2-G2P"/>
    <property type="match status" value="1"/>
</dbReference>
<dbReference type="EMBL" id="CP037940">
    <property type="protein sequence ID" value="QBO37256.1"/>
    <property type="molecule type" value="Genomic_DNA"/>
</dbReference>
<dbReference type="OrthoDB" id="1733540at2"/>
<protein>
    <recommendedName>
        <fullName evidence="2">Replication-associated protein ORF2/G2P domain-containing protein</fullName>
    </recommendedName>
</protein>
<sequence length="292" mass="34396">MRKATALVKYFRETRLFAGADYFEGSIIPKHMPIDFVPGGKLPSRKKVEATRPAQKTLNDENSRRYFRLLMIANFFVNTALHITLTYNDMFLPAGYEDAEKRFSNFMRKVNANRKRRGQETVRFLSVVQWGSENGRIHHHLIIENDGYLNEQSVRDMWSVGRGKNKQQLGFVDVQTIQDTFPGEHEGTAVEKLANYFTKDFGKFAKGNNKWSSSRGNLVKPEYQPKRDYKFSRAAVMRRLQEGTLEEYIREMYPDYELLEFTRRDKELVNVDVRDNMFDGIHIYFRMRRITT</sequence>
<dbReference type="Proteomes" id="UP000292886">
    <property type="component" value="Chromosome"/>
</dbReference>
<dbReference type="RefSeq" id="WP_133364333.1">
    <property type="nucleotide sequence ID" value="NZ_CP037940.1"/>
</dbReference>
<keyword evidence="1" id="KW-0812">Transmembrane</keyword>
<evidence type="ECO:0000259" key="2">
    <source>
        <dbReference type="Pfam" id="PF23343"/>
    </source>
</evidence>
<name>A0A4P6YWS5_9LACO</name>
<feature type="transmembrane region" description="Helical" evidence="1">
    <location>
        <begin position="66"/>
        <end position="85"/>
    </location>
</feature>
<dbReference type="InterPro" id="IPR056906">
    <property type="entry name" value="ORF2/G2P_dom"/>
</dbReference>
<evidence type="ECO:0000256" key="1">
    <source>
        <dbReference type="SAM" id="Phobius"/>
    </source>
</evidence>
<evidence type="ECO:0000313" key="3">
    <source>
        <dbReference type="EMBL" id="QBO37256.1"/>
    </source>
</evidence>
<organism evidence="3 4">
    <name type="scientific">Periweissella cryptocerci</name>
    <dbReference type="NCBI Taxonomy" id="2506420"/>
    <lineage>
        <taxon>Bacteria</taxon>
        <taxon>Bacillati</taxon>
        <taxon>Bacillota</taxon>
        <taxon>Bacilli</taxon>
        <taxon>Lactobacillales</taxon>
        <taxon>Lactobacillaceae</taxon>
        <taxon>Periweissella</taxon>
    </lineage>
</organism>
<keyword evidence="1" id="KW-1133">Transmembrane helix</keyword>
<dbReference type="KEGG" id="wei:EQG49_12695"/>
<evidence type="ECO:0000313" key="4">
    <source>
        <dbReference type="Proteomes" id="UP000292886"/>
    </source>
</evidence>
<keyword evidence="1" id="KW-0472">Membrane</keyword>
<gene>
    <name evidence="3" type="ORF">EQG49_12695</name>
</gene>
<proteinExistence type="predicted"/>
<reference evidence="4" key="1">
    <citation type="submission" date="2019-03" db="EMBL/GenBank/DDBJ databases">
        <title>Weissella sp. 26KH-42 Genome sequencing.</title>
        <authorList>
            <person name="Heo J."/>
            <person name="Kim S.-J."/>
            <person name="Kim J.-S."/>
            <person name="Hong S.-B."/>
            <person name="Kwon S.-W."/>
        </authorList>
    </citation>
    <scope>NUCLEOTIDE SEQUENCE [LARGE SCALE GENOMIC DNA]</scope>
    <source>
        <strain evidence="4">26KH-42</strain>
    </source>
</reference>
<dbReference type="AlphaFoldDB" id="A0A4P6YWS5"/>
<feature type="domain" description="Replication-associated protein ORF2/G2P" evidence="2">
    <location>
        <begin position="82"/>
        <end position="166"/>
    </location>
</feature>
<accession>A0A4P6YWS5</accession>